<protein>
    <submittedName>
        <fullName evidence="2">NADH dehydrogenase subunit 6</fullName>
    </submittedName>
</protein>
<dbReference type="EMBL" id="KM216010">
    <property type="protein sequence ID" value="AIQ85131.1"/>
    <property type="molecule type" value="Genomic_DNA"/>
</dbReference>
<evidence type="ECO:0000256" key="1">
    <source>
        <dbReference type="SAM" id="Phobius"/>
    </source>
</evidence>
<feature type="transmembrane region" description="Helical" evidence="1">
    <location>
        <begin position="6"/>
        <end position="27"/>
    </location>
</feature>
<sequence>MSGLWGFMLGSFFLLAVLSCVLSYVSIDPMKSSFFLIFTLLMVAPLISFLLHTWFSYFICLLFLSGIFVILVYFSSLSSIGYSETPFYLVGGILTVFFFYPLFYALVDVVAINNFYFSFYWVVLVWIIVVLIFFMNFTSYFLNFTGALRKI</sequence>
<keyword evidence="1" id="KW-0472">Membrane</keyword>
<accession>A0A089NF73</accession>
<keyword evidence="1" id="KW-0812">Transmembrane</keyword>
<proteinExistence type="predicted"/>
<keyword evidence="2" id="KW-0496">Mitochondrion</keyword>
<feature type="transmembrane region" description="Helical" evidence="1">
    <location>
        <begin position="119"/>
        <end position="142"/>
    </location>
</feature>
<keyword evidence="1" id="KW-1133">Transmembrane helix</keyword>
<gene>
    <name evidence="2" type="primary">ND6</name>
</gene>
<organism evidence="2">
    <name type="scientific">Parascaris univalens</name>
    <name type="common">Nematode worm</name>
    <dbReference type="NCBI Taxonomy" id="6257"/>
    <lineage>
        <taxon>Eukaryota</taxon>
        <taxon>Metazoa</taxon>
        <taxon>Ecdysozoa</taxon>
        <taxon>Nematoda</taxon>
        <taxon>Chromadorea</taxon>
        <taxon>Rhabditida</taxon>
        <taxon>Spirurina</taxon>
        <taxon>Ascaridomorpha</taxon>
        <taxon>Ascaridoidea</taxon>
        <taxon>Ascarididae</taxon>
        <taxon>Parascaris</taxon>
    </lineage>
</organism>
<reference evidence="2" key="1">
    <citation type="journal article" date="2014" name="Parasitol. Res.">
        <title>Parascaris univalens-a victim of large-scale misidentification?</title>
        <authorList>
            <person name="Nielsen M.K."/>
            <person name="Wang J."/>
            <person name="Davis R."/>
            <person name="Bellaw J.L."/>
            <person name="Lyons E.T."/>
            <person name="Lear T.L."/>
            <person name="Goday C."/>
        </authorList>
    </citation>
    <scope>NUCLEOTIDE SEQUENCE</scope>
    <source>
        <strain evidence="2">North American</strain>
    </source>
</reference>
<dbReference type="AlphaFoldDB" id="A0A089NF73"/>
<feature type="transmembrane region" description="Helical" evidence="1">
    <location>
        <begin position="34"/>
        <end position="50"/>
    </location>
</feature>
<feature type="transmembrane region" description="Helical" evidence="1">
    <location>
        <begin position="56"/>
        <end position="75"/>
    </location>
</feature>
<feature type="transmembrane region" description="Helical" evidence="1">
    <location>
        <begin position="87"/>
        <end position="107"/>
    </location>
</feature>
<geneLocation type="mitochondrion" evidence="2"/>
<name>A0A089NF73_PARUN</name>
<evidence type="ECO:0000313" key="2">
    <source>
        <dbReference type="EMBL" id="AIQ85131.1"/>
    </source>
</evidence>